<proteinExistence type="inferred from homology"/>
<evidence type="ECO:0000256" key="16">
    <source>
        <dbReference type="ARBA" id="ARBA00047669"/>
    </source>
</evidence>
<dbReference type="GO" id="GO:0005975">
    <property type="term" value="P:carbohydrate metabolic process"/>
    <property type="evidence" value="ECO:0007669"/>
    <property type="project" value="InterPro"/>
</dbReference>
<comment type="catalytic activity">
    <reaction evidence="16">
        <text>N(4)-(alpha-D-Man-(1-&gt;2)-alpha-D-Man-(1-&gt;2)-alpha-D-Man-(1-&gt;3)-[alpha-D-Man-(1-&gt;3)-[alpha-D-Man-(1-&gt;2)-alpha-D-Man-(1-&gt;6)]-alpha-D-Man-(1-&gt;6)]-beta-D-Man-(1-&gt;4)-beta-D-GlcNAc-(1-&gt;4)-beta-D-GlcNAc)-L-asparaginyl-[protein] (N-glucan mannose isomer 8A1,2,3B1,3) + 3 H2O = N(4)-(alpha-D-Man-(1-&gt;3)-[alpha-D-Man-(1-&gt;3)-[alpha-D-Man-(1-&gt;6)]-alpha-D-Man-(1-&gt;6)]-beta-D-Man-(1-&gt;4)-beta-D-GlcNAc-(1-&gt;4)-beta-D-GlcNAc)-L-asparaginyl-[protein] (N-glucan mannose isomer 5A1,2) + 3 beta-D-mannose</text>
        <dbReference type="Rhea" id="RHEA:56028"/>
        <dbReference type="Rhea" id="RHEA-COMP:14358"/>
        <dbReference type="Rhea" id="RHEA-COMP:14367"/>
        <dbReference type="ChEBI" id="CHEBI:15377"/>
        <dbReference type="ChEBI" id="CHEBI:28563"/>
        <dbReference type="ChEBI" id="CHEBI:59087"/>
        <dbReference type="ChEBI" id="CHEBI:60628"/>
        <dbReference type="EC" id="3.2.1.113"/>
    </reaction>
</comment>
<evidence type="ECO:0000256" key="19">
    <source>
        <dbReference type="PIRSR" id="PIRSR601382-2"/>
    </source>
</evidence>
<evidence type="ECO:0000256" key="5">
    <source>
        <dbReference type="ARBA" id="ARBA00022692"/>
    </source>
</evidence>
<dbReference type="SUPFAM" id="SSF48225">
    <property type="entry name" value="Seven-hairpin glycosidases"/>
    <property type="match status" value="1"/>
</dbReference>
<dbReference type="PANTHER" id="PTHR11742:SF6">
    <property type="entry name" value="MANNOSYL-OLIGOSACCHARIDE ALPHA-1,2-MANNOSIDASE IA-RELATED"/>
    <property type="match status" value="1"/>
</dbReference>
<evidence type="ECO:0000256" key="20">
    <source>
        <dbReference type="PIRSR" id="PIRSR601382-3"/>
    </source>
</evidence>
<dbReference type="GO" id="GO:0000139">
    <property type="term" value="C:Golgi membrane"/>
    <property type="evidence" value="ECO:0007669"/>
    <property type="project" value="UniProtKB-SubCell"/>
</dbReference>
<dbReference type="WBParaSite" id="jg12913">
    <property type="protein sequence ID" value="jg12913"/>
    <property type="gene ID" value="jg12913"/>
</dbReference>
<keyword evidence="13 20" id="KW-1015">Disulfide bond</keyword>
<keyword evidence="12 22" id="KW-0472">Membrane</keyword>
<dbReference type="InterPro" id="IPR012341">
    <property type="entry name" value="6hp_glycosidase-like_sf"/>
</dbReference>
<dbReference type="AlphaFoldDB" id="A0A915CUX9"/>
<feature type="active site" evidence="18">
    <location>
        <position position="306"/>
    </location>
</feature>
<feature type="binding site" evidence="19">
    <location>
        <position position="516"/>
    </location>
    <ligand>
        <name>Ca(2+)</name>
        <dbReference type="ChEBI" id="CHEBI:29108"/>
    </ligand>
</feature>
<evidence type="ECO:0000256" key="3">
    <source>
        <dbReference type="ARBA" id="ARBA00004922"/>
    </source>
</evidence>
<dbReference type="EC" id="3.2.1.-" evidence="21"/>
<comment type="similarity">
    <text evidence="4 21">Belongs to the glycosyl hydrolase 47 family.</text>
</comment>
<name>A0A915CUX9_9BILA</name>
<keyword evidence="8 19" id="KW-0106">Calcium</keyword>
<evidence type="ECO:0000256" key="22">
    <source>
        <dbReference type="SAM" id="Phobius"/>
    </source>
</evidence>
<evidence type="ECO:0000256" key="8">
    <source>
        <dbReference type="ARBA" id="ARBA00022837"/>
    </source>
</evidence>
<evidence type="ECO:0000313" key="23">
    <source>
        <dbReference type="Proteomes" id="UP000887574"/>
    </source>
</evidence>
<evidence type="ECO:0000256" key="18">
    <source>
        <dbReference type="PIRSR" id="PIRSR601382-1"/>
    </source>
</evidence>
<dbReference type="Gene3D" id="1.50.10.10">
    <property type="match status" value="1"/>
</dbReference>
<evidence type="ECO:0000256" key="13">
    <source>
        <dbReference type="ARBA" id="ARBA00023157"/>
    </source>
</evidence>
<dbReference type="Pfam" id="PF01532">
    <property type="entry name" value="Glyco_hydro_47"/>
    <property type="match status" value="1"/>
</dbReference>
<evidence type="ECO:0000256" key="15">
    <source>
        <dbReference type="ARBA" id="ARBA00023295"/>
    </source>
</evidence>
<evidence type="ECO:0000256" key="7">
    <source>
        <dbReference type="ARBA" id="ARBA00022801"/>
    </source>
</evidence>
<evidence type="ECO:0000256" key="21">
    <source>
        <dbReference type="RuleBase" id="RU361193"/>
    </source>
</evidence>
<keyword evidence="9" id="KW-0735">Signal-anchor</keyword>
<feature type="disulfide bond" evidence="20">
    <location>
        <begin position="356"/>
        <end position="389"/>
    </location>
</feature>
<keyword evidence="7 21" id="KW-0378">Hydrolase</keyword>
<evidence type="ECO:0000256" key="1">
    <source>
        <dbReference type="ARBA" id="ARBA00001913"/>
    </source>
</evidence>
<evidence type="ECO:0000256" key="4">
    <source>
        <dbReference type="ARBA" id="ARBA00007658"/>
    </source>
</evidence>
<dbReference type="InterPro" id="IPR050749">
    <property type="entry name" value="Glycosyl_Hydrolase_47"/>
</dbReference>
<dbReference type="GO" id="GO:0005509">
    <property type="term" value="F:calcium ion binding"/>
    <property type="evidence" value="ECO:0007669"/>
    <property type="project" value="InterPro"/>
</dbReference>
<comment type="catalytic activity">
    <reaction evidence="17">
        <text>N(4)-(alpha-D-Man-(1-&gt;2)-alpha-D-Man-(1-&gt;2)-alpha-D-Man-(1-&gt;3)-[alpha-D-Man-(1-&gt;2)-alpha-D-Man-(1-&gt;3)-[alpha-D-Man-(1-&gt;2)-alpha-D-Man-(1-&gt;6)]-alpha-D-Man-(1-&gt;6)]-beta-D-Man-(1-&gt;4)-beta-D-GlcNAc-(1-&gt;4)-beta-D-GlcNAc)-L-asparaginyl-[protein] (N-glucan mannose isomer 9A1,2,3B1,2,3) + 4 H2O = N(4)-(alpha-D-Man-(1-&gt;3)-[alpha-D-Man-(1-&gt;3)-[alpha-D-Man-(1-&gt;6)]-alpha-D-Man-(1-&gt;6)]-beta-D-Man-(1-&gt;4)-beta-D-GlcNAc-(1-&gt;4)-beta-D-GlcNAc)-L-asparaginyl-[protein] (N-glucan mannose isomer 5A1,2) + 4 beta-D-mannose</text>
        <dbReference type="Rhea" id="RHEA:56008"/>
        <dbReference type="Rhea" id="RHEA-COMP:14356"/>
        <dbReference type="Rhea" id="RHEA-COMP:14367"/>
        <dbReference type="ChEBI" id="CHEBI:15377"/>
        <dbReference type="ChEBI" id="CHEBI:28563"/>
        <dbReference type="ChEBI" id="CHEBI:59087"/>
        <dbReference type="ChEBI" id="CHEBI:139493"/>
        <dbReference type="EC" id="3.2.1.113"/>
    </reaction>
</comment>
<dbReference type="PANTHER" id="PTHR11742">
    <property type="entry name" value="MANNOSYL-OLIGOSACCHARIDE ALPHA-1,2-MANNOSIDASE-RELATED"/>
    <property type="match status" value="1"/>
</dbReference>
<comment type="pathway">
    <text evidence="3">Protein modification; protein glycosylation.</text>
</comment>
<keyword evidence="5 22" id="KW-0812">Transmembrane</keyword>
<keyword evidence="6 19" id="KW-0479">Metal-binding</keyword>
<feature type="active site" evidence="18">
    <location>
        <position position="428"/>
    </location>
</feature>
<dbReference type="FunFam" id="1.50.10.10:FF:000017">
    <property type="entry name" value="alpha-1,2-Mannosidase"/>
    <property type="match status" value="1"/>
</dbReference>
<feature type="active site" description="Proton donor" evidence="18">
    <location>
        <position position="403"/>
    </location>
</feature>
<reference evidence="24" key="1">
    <citation type="submission" date="2022-11" db="UniProtKB">
        <authorList>
            <consortium name="WormBaseParasite"/>
        </authorList>
    </citation>
    <scope>IDENTIFICATION</scope>
</reference>
<dbReference type="GO" id="GO:0004571">
    <property type="term" value="F:mannosyl-oligosaccharide 1,2-alpha-mannosidase activity"/>
    <property type="evidence" value="ECO:0007669"/>
    <property type="project" value="UniProtKB-EC"/>
</dbReference>
<dbReference type="GO" id="GO:0006491">
    <property type="term" value="P:N-glycan processing"/>
    <property type="evidence" value="ECO:0007669"/>
    <property type="project" value="UniProtKB-ARBA"/>
</dbReference>
<keyword evidence="23" id="KW-1185">Reference proteome</keyword>
<dbReference type="Proteomes" id="UP000887574">
    <property type="component" value="Unplaced"/>
</dbReference>
<evidence type="ECO:0000256" key="17">
    <source>
        <dbReference type="ARBA" id="ARBA00048605"/>
    </source>
</evidence>
<evidence type="ECO:0000256" key="9">
    <source>
        <dbReference type="ARBA" id="ARBA00022968"/>
    </source>
</evidence>
<sequence length="528" mass="60210">MGLRLYRKYCLLLGGIFIFGGFIFSSFSLLYNQQYGSSSGESKQHFLARDILNRHKVEQTFRKMQDSNAFSNLSAVQSPPTINEYRRDFVKQMMLFAWNNYKVYAWGENELRPVSKIGHSASVFGRASLGATMVDALDTLYIMGLMDEFEDAREWVAKSFDMKQAVTDLSVFETNIRFVGGFLSAYALTSDKMFLEKARYVADLLLPAFNTPTGIPMALVNMRTGRSTNYGWASGGCSILSEYGSLELEFSYLSSLTGNSTYLEKASRVREVLAQVEKPDGLYPNYLNPKTGKFCMKHVSVGALGDSFYEYLLKLWLLNNKIDDKLKAVYDDAISAIEKICCKSNRLEPKMDHLACFIAGMFALQSRHESDPEKRKHFLELAEQIANTCHESYARTATGIGPETLRFSSKNEASTNRDSEMYYILRPEVVEAWFVLWRITGNQKYRDWCWTAAQSIESHCKVAAGYSGIRNVYTNDKETEKDDVQQSFFLAETLKYLYLVFTDSDVISLDKYVFNTEAHPFPIFNKTL</sequence>
<keyword evidence="10 22" id="KW-1133">Transmembrane helix</keyword>
<accession>A0A915CUX9</accession>
<feature type="active site" description="Proton donor" evidence="18">
    <location>
        <position position="173"/>
    </location>
</feature>
<keyword evidence="14" id="KW-0325">Glycoprotein</keyword>
<dbReference type="GO" id="GO:0005783">
    <property type="term" value="C:endoplasmic reticulum"/>
    <property type="evidence" value="ECO:0007669"/>
    <property type="project" value="TreeGrafter"/>
</dbReference>
<comment type="subcellular location">
    <subcellularLocation>
        <location evidence="2">Golgi apparatus membrane</location>
        <topology evidence="2">Single-pass type II membrane protein</topology>
    </subcellularLocation>
</comment>
<dbReference type="InterPro" id="IPR036026">
    <property type="entry name" value="Seven-hairpin_glycosidases"/>
</dbReference>
<dbReference type="InterPro" id="IPR001382">
    <property type="entry name" value="Glyco_hydro_47"/>
</dbReference>
<evidence type="ECO:0000256" key="14">
    <source>
        <dbReference type="ARBA" id="ARBA00023180"/>
    </source>
</evidence>
<protein>
    <recommendedName>
        <fullName evidence="21">alpha-1,2-Mannosidase</fullName>
        <ecNumber evidence="21">3.2.1.-</ecNumber>
    </recommendedName>
</protein>
<evidence type="ECO:0000256" key="10">
    <source>
        <dbReference type="ARBA" id="ARBA00022989"/>
    </source>
</evidence>
<keyword evidence="11" id="KW-0333">Golgi apparatus</keyword>
<comment type="cofactor">
    <cofactor evidence="1 19">
        <name>Ca(2+)</name>
        <dbReference type="ChEBI" id="CHEBI:29108"/>
    </cofactor>
</comment>
<evidence type="ECO:0000256" key="11">
    <source>
        <dbReference type="ARBA" id="ARBA00023034"/>
    </source>
</evidence>
<keyword evidence="15 21" id="KW-0326">Glycosidase</keyword>
<evidence type="ECO:0000256" key="12">
    <source>
        <dbReference type="ARBA" id="ARBA00023136"/>
    </source>
</evidence>
<dbReference type="PRINTS" id="PR00747">
    <property type="entry name" value="GLYHDRLASE47"/>
</dbReference>
<organism evidence="23 24">
    <name type="scientific">Ditylenchus dipsaci</name>
    <dbReference type="NCBI Taxonomy" id="166011"/>
    <lineage>
        <taxon>Eukaryota</taxon>
        <taxon>Metazoa</taxon>
        <taxon>Ecdysozoa</taxon>
        <taxon>Nematoda</taxon>
        <taxon>Chromadorea</taxon>
        <taxon>Rhabditida</taxon>
        <taxon>Tylenchina</taxon>
        <taxon>Tylenchomorpha</taxon>
        <taxon>Sphaerularioidea</taxon>
        <taxon>Anguinidae</taxon>
        <taxon>Anguininae</taxon>
        <taxon>Ditylenchus</taxon>
    </lineage>
</organism>
<evidence type="ECO:0000313" key="24">
    <source>
        <dbReference type="WBParaSite" id="jg12913"/>
    </source>
</evidence>
<evidence type="ECO:0000256" key="6">
    <source>
        <dbReference type="ARBA" id="ARBA00022723"/>
    </source>
</evidence>
<evidence type="ECO:0000256" key="2">
    <source>
        <dbReference type="ARBA" id="ARBA00004323"/>
    </source>
</evidence>
<feature type="transmembrane region" description="Helical" evidence="22">
    <location>
        <begin position="9"/>
        <end position="31"/>
    </location>
</feature>